<comment type="caution">
    <text evidence="3">The sequence shown here is derived from an EMBL/GenBank/DDBJ whole genome shotgun (WGS) entry which is preliminary data.</text>
</comment>
<accession>A0A2U1T2M1</accession>
<sequence length="541" mass="57753">MTSTESSAPSLFEAPAALTSGGFGTLSVATILSDTAHRFPERTALIYGDSTVSYGDLWQQTLAYAGALRARGVRRGDRVAILIPNVPDFARAYYAILSLGAVVVPVHLLLKADEIAYVLRDSGSSLLIAAAPMLAEGGKAAALAQVPLVSVLIPDSMVEQIPVPRLEDEAKEAIPLERYESTNPLDAATILYTSGTTGRPKGAVGCHVSLIEQVHVTLIDLFNITADDVVFGGLPLFHTFGQTAVLNTAFRRGAAIILLPKFDPDEALALMVKHGATLFTAVPTMFIGMLEAATRTAERPPLRYGISGGASLPVAILERFASEFGARVHEGYGLTETSPIVSTNHQRDEPVAGTVGRPIWGVDVEIADADIDDRIEFLPQGELGEIVVRGHALFKGYLGRPEADAEAVVDGWFRTGDLGTKGADDRITIVDRKKDMIVRNGYNVYPREVEEVLARLEGVGSAAVFGVAHDKHGQEVAAAIVLAPGSSLTAEDVIAYTSERMAAYKFPRIVEFHAELPLGASGKVLKRELSAEYAQRISAEA</sequence>
<evidence type="ECO:0000313" key="4">
    <source>
        <dbReference type="Proteomes" id="UP000244978"/>
    </source>
</evidence>
<dbReference type="PANTHER" id="PTHR43767:SF12">
    <property type="entry name" value="AMP-DEPENDENT SYNTHETASE AND LIGASE"/>
    <property type="match status" value="1"/>
</dbReference>
<feature type="domain" description="AMP-dependent synthetase/ligase" evidence="1">
    <location>
        <begin position="34"/>
        <end position="398"/>
    </location>
</feature>
<keyword evidence="4" id="KW-1185">Reference proteome</keyword>
<evidence type="ECO:0000259" key="2">
    <source>
        <dbReference type="Pfam" id="PF13193"/>
    </source>
</evidence>
<dbReference type="PANTHER" id="PTHR43767">
    <property type="entry name" value="LONG-CHAIN-FATTY-ACID--COA LIGASE"/>
    <property type="match status" value="1"/>
</dbReference>
<dbReference type="EMBL" id="QEEX01000001">
    <property type="protein sequence ID" value="PWB98116.1"/>
    <property type="molecule type" value="Genomic_DNA"/>
</dbReference>
<feature type="domain" description="AMP-binding enzyme C-terminal" evidence="2">
    <location>
        <begin position="448"/>
        <end position="523"/>
    </location>
</feature>
<dbReference type="CDD" id="cd05936">
    <property type="entry name" value="FC-FACS_FadD_like"/>
    <property type="match status" value="1"/>
</dbReference>
<dbReference type="Gene3D" id="3.40.50.12780">
    <property type="entry name" value="N-terminal domain of ligase-like"/>
    <property type="match status" value="1"/>
</dbReference>
<gene>
    <name evidence="3" type="ORF">DF220_09975</name>
</gene>
<dbReference type="Pfam" id="PF00501">
    <property type="entry name" value="AMP-binding"/>
    <property type="match status" value="1"/>
</dbReference>
<dbReference type="Proteomes" id="UP000244978">
    <property type="component" value="Unassembled WGS sequence"/>
</dbReference>
<evidence type="ECO:0000259" key="1">
    <source>
        <dbReference type="Pfam" id="PF00501"/>
    </source>
</evidence>
<dbReference type="SUPFAM" id="SSF56801">
    <property type="entry name" value="Acetyl-CoA synthetase-like"/>
    <property type="match status" value="1"/>
</dbReference>
<dbReference type="AlphaFoldDB" id="A0A2U1T2M1"/>
<dbReference type="GO" id="GO:0016877">
    <property type="term" value="F:ligase activity, forming carbon-sulfur bonds"/>
    <property type="evidence" value="ECO:0007669"/>
    <property type="project" value="UniProtKB-ARBA"/>
</dbReference>
<dbReference type="InterPro" id="IPR050237">
    <property type="entry name" value="ATP-dep_AMP-bd_enzyme"/>
</dbReference>
<dbReference type="InterPro" id="IPR020845">
    <property type="entry name" value="AMP-binding_CS"/>
</dbReference>
<dbReference type="InterPro" id="IPR045851">
    <property type="entry name" value="AMP-bd_C_sf"/>
</dbReference>
<organism evidence="3 4">
    <name type="scientific">Homoserinimonas hongtaonis</name>
    <dbReference type="NCBI Taxonomy" id="2079791"/>
    <lineage>
        <taxon>Bacteria</taxon>
        <taxon>Bacillati</taxon>
        <taxon>Actinomycetota</taxon>
        <taxon>Actinomycetes</taxon>
        <taxon>Micrococcales</taxon>
        <taxon>Microbacteriaceae</taxon>
        <taxon>Homoserinimonas</taxon>
    </lineage>
</organism>
<dbReference type="InterPro" id="IPR025110">
    <property type="entry name" value="AMP-bd_C"/>
</dbReference>
<name>A0A2U1T2M1_9MICO</name>
<reference evidence="4" key="1">
    <citation type="submission" date="2018-04" db="EMBL/GenBank/DDBJ databases">
        <authorList>
            <person name="Liu S."/>
            <person name="Wang Z."/>
            <person name="Li J."/>
        </authorList>
    </citation>
    <scope>NUCLEOTIDE SEQUENCE [LARGE SCALE GENOMIC DNA]</scope>
    <source>
        <strain evidence="4">S1194</strain>
    </source>
</reference>
<keyword evidence="3" id="KW-0436">Ligase</keyword>
<dbReference type="Gene3D" id="3.30.300.30">
    <property type="match status" value="1"/>
</dbReference>
<proteinExistence type="predicted"/>
<dbReference type="InterPro" id="IPR000873">
    <property type="entry name" value="AMP-dep_synth/lig_dom"/>
</dbReference>
<evidence type="ECO:0000313" key="3">
    <source>
        <dbReference type="EMBL" id="PWB98116.1"/>
    </source>
</evidence>
<dbReference type="InterPro" id="IPR042099">
    <property type="entry name" value="ANL_N_sf"/>
</dbReference>
<protein>
    <submittedName>
        <fullName evidence="3">Long-chain fatty acid--CoA ligase</fullName>
    </submittedName>
</protein>
<dbReference type="PROSITE" id="PS00455">
    <property type="entry name" value="AMP_BINDING"/>
    <property type="match status" value="1"/>
</dbReference>
<dbReference type="RefSeq" id="WP_108997893.1">
    <property type="nucleotide sequence ID" value="NZ_QEEX01000001.1"/>
</dbReference>
<dbReference type="Pfam" id="PF13193">
    <property type="entry name" value="AMP-binding_C"/>
    <property type="match status" value="1"/>
</dbReference>